<dbReference type="AlphaFoldDB" id="A0A8S0Z1G0"/>
<gene>
    <name evidence="1" type="ORF">APLA_LOCUS2653</name>
</gene>
<dbReference type="Proteomes" id="UP000494106">
    <property type="component" value="Unassembled WGS sequence"/>
</dbReference>
<organism evidence="1 2">
    <name type="scientific">Arctia plantaginis</name>
    <name type="common">Wood tiger moth</name>
    <name type="synonym">Phalaena plantaginis</name>
    <dbReference type="NCBI Taxonomy" id="874455"/>
    <lineage>
        <taxon>Eukaryota</taxon>
        <taxon>Metazoa</taxon>
        <taxon>Ecdysozoa</taxon>
        <taxon>Arthropoda</taxon>
        <taxon>Hexapoda</taxon>
        <taxon>Insecta</taxon>
        <taxon>Pterygota</taxon>
        <taxon>Neoptera</taxon>
        <taxon>Endopterygota</taxon>
        <taxon>Lepidoptera</taxon>
        <taxon>Glossata</taxon>
        <taxon>Ditrysia</taxon>
        <taxon>Noctuoidea</taxon>
        <taxon>Erebidae</taxon>
        <taxon>Arctiinae</taxon>
        <taxon>Arctia</taxon>
    </lineage>
</organism>
<accession>A0A8S0Z1G0</accession>
<protein>
    <submittedName>
        <fullName evidence="1">Uncharacterized protein</fullName>
    </submittedName>
</protein>
<dbReference type="EMBL" id="CADEBC010000208">
    <property type="protein sequence ID" value="CAB3225936.1"/>
    <property type="molecule type" value="Genomic_DNA"/>
</dbReference>
<name>A0A8S0Z1G0_ARCPL</name>
<comment type="caution">
    <text evidence="1">The sequence shown here is derived from an EMBL/GenBank/DDBJ whole genome shotgun (WGS) entry which is preliminary data.</text>
</comment>
<proteinExistence type="predicted"/>
<evidence type="ECO:0000313" key="2">
    <source>
        <dbReference type="Proteomes" id="UP000494106"/>
    </source>
</evidence>
<reference evidence="1 2" key="1">
    <citation type="submission" date="2020-04" db="EMBL/GenBank/DDBJ databases">
        <authorList>
            <person name="Wallbank WR R."/>
            <person name="Pardo Diaz C."/>
            <person name="Kozak K."/>
            <person name="Martin S."/>
            <person name="Jiggins C."/>
            <person name="Moest M."/>
            <person name="Warren A I."/>
            <person name="Byers J.R.P. K."/>
            <person name="Montejo-Kovacevich G."/>
            <person name="Yen C E."/>
        </authorList>
    </citation>
    <scope>NUCLEOTIDE SEQUENCE [LARGE SCALE GENOMIC DNA]</scope>
</reference>
<keyword evidence="2" id="KW-1185">Reference proteome</keyword>
<evidence type="ECO:0000313" key="1">
    <source>
        <dbReference type="EMBL" id="CAB3225936.1"/>
    </source>
</evidence>
<sequence>MDDFCLLSCLNKDLHIHIREKIPRDDVNTFDELLKVARGVERTLPEKKVFGYTRDKQPVRRKKKILLTYIQGMEVKARTCHHMTMPLTSTPKFSCYGLEHRASSGVTARLTTSLNCLAEHQPISDSALFNLILS</sequence>
<dbReference type="OrthoDB" id="425619at2759"/>